<proteinExistence type="predicted"/>
<dbReference type="InterPro" id="IPR002925">
    <property type="entry name" value="Dienelactn_hydro"/>
</dbReference>
<evidence type="ECO:0000259" key="1">
    <source>
        <dbReference type="Pfam" id="PF01738"/>
    </source>
</evidence>
<keyword evidence="3" id="KW-1185">Reference proteome</keyword>
<reference evidence="2 3" key="1">
    <citation type="journal article" date="2021" name="DNA Res.">
        <title>Genome analysis of Candida subhashii reveals its hybrid nature and dual mitochondrial genome conformations.</title>
        <authorList>
            <person name="Mixao V."/>
            <person name="Hegedusova E."/>
            <person name="Saus E."/>
            <person name="Pryszcz L.P."/>
            <person name="Cillingova A."/>
            <person name="Nosek J."/>
            <person name="Gabaldon T."/>
        </authorList>
    </citation>
    <scope>NUCLEOTIDE SEQUENCE [LARGE SCALE GENOMIC DNA]</scope>
    <source>
        <strain evidence="2 3">CBS 10753</strain>
    </source>
</reference>
<evidence type="ECO:0000313" key="2">
    <source>
        <dbReference type="EMBL" id="KAG7666361.1"/>
    </source>
</evidence>
<dbReference type="RefSeq" id="XP_049266589.1">
    <property type="nucleotide sequence ID" value="XM_049404614.1"/>
</dbReference>
<organism evidence="2 3">
    <name type="scientific">[Candida] subhashii</name>
    <dbReference type="NCBI Taxonomy" id="561895"/>
    <lineage>
        <taxon>Eukaryota</taxon>
        <taxon>Fungi</taxon>
        <taxon>Dikarya</taxon>
        <taxon>Ascomycota</taxon>
        <taxon>Saccharomycotina</taxon>
        <taxon>Pichiomycetes</taxon>
        <taxon>Debaryomycetaceae</taxon>
        <taxon>Spathaspora</taxon>
    </lineage>
</organism>
<evidence type="ECO:0000313" key="3">
    <source>
        <dbReference type="Proteomes" id="UP000694255"/>
    </source>
</evidence>
<protein>
    <recommendedName>
        <fullName evidence="1">Dienelactone hydrolase domain-containing protein</fullName>
    </recommendedName>
</protein>
<comment type="caution">
    <text evidence="2">The sequence shown here is derived from an EMBL/GenBank/DDBJ whole genome shotgun (WGS) entry which is preliminary data.</text>
</comment>
<dbReference type="GO" id="GO:0016787">
    <property type="term" value="F:hydrolase activity"/>
    <property type="evidence" value="ECO:0007669"/>
    <property type="project" value="InterPro"/>
</dbReference>
<gene>
    <name evidence="2" type="ORF">J8A68_000106</name>
</gene>
<dbReference type="Proteomes" id="UP000694255">
    <property type="component" value="Unassembled WGS sequence"/>
</dbReference>
<dbReference type="OrthoDB" id="17560at2759"/>
<name>A0A8J5USF3_9ASCO</name>
<feature type="domain" description="Dienelactone hydrolase" evidence="1">
    <location>
        <begin position="33"/>
        <end position="239"/>
    </location>
</feature>
<dbReference type="PANTHER" id="PTHR17630:SF44">
    <property type="entry name" value="PROTEIN AIM2"/>
    <property type="match status" value="1"/>
</dbReference>
<dbReference type="Pfam" id="PF01738">
    <property type="entry name" value="DLH"/>
    <property type="match status" value="1"/>
</dbReference>
<dbReference type="AlphaFoldDB" id="A0A8J5USF3"/>
<dbReference type="GeneID" id="73466907"/>
<dbReference type="PANTHER" id="PTHR17630">
    <property type="entry name" value="DIENELACTONE HYDROLASE"/>
    <property type="match status" value="1"/>
</dbReference>
<accession>A0A8J5USF3</accession>
<sequence>MASHPPSTCCLKASFHEGTPIGKHQELFGVDTYVVGESDKVIVIMTDIYGNRFNNIMLIADEFSRKGYKVLIPDILLNDAIEYGKFDFSTFGEWRTRHTPEITAPIVDGFLKQVKHEINPKYLTAIGYCFGAKYTVQQLAEGKYLDAGALAHPSMVTIEEVQAIAKPILISAAEVDQSFTRELRYQTEEELTKKGNVRFQIDVFQGVTHGYAVKGAESEPLTRYAIEKTLQDQVCFLDHVNSLRST</sequence>
<dbReference type="EMBL" id="JAGSYN010000009">
    <property type="protein sequence ID" value="KAG7666361.1"/>
    <property type="molecule type" value="Genomic_DNA"/>
</dbReference>